<proteinExistence type="predicted"/>
<evidence type="ECO:0000256" key="1">
    <source>
        <dbReference type="SAM" id="MobiDB-lite"/>
    </source>
</evidence>
<dbReference type="AlphaFoldDB" id="A0A3M2HNG9"/>
<accession>A0A3M2HNG9</accession>
<keyword evidence="3" id="KW-1185">Reference proteome</keyword>
<evidence type="ECO:0000313" key="3">
    <source>
        <dbReference type="Proteomes" id="UP000275012"/>
    </source>
</evidence>
<name>A0A3M2HNG9_9GAMM</name>
<sequence length="72" mass="7527">LKWGNDLLEQQAIEDAQQTLATNQTQGMDIPQMEAKTPRGPVMVMRLPEFTQGPMMPGAPTGSEGGDGGGGG</sequence>
<organism evidence="2 3">
    <name type="scientific">Solilutibacter pythonis</name>
    <dbReference type="NCBI Taxonomy" id="2483112"/>
    <lineage>
        <taxon>Bacteria</taxon>
        <taxon>Pseudomonadati</taxon>
        <taxon>Pseudomonadota</taxon>
        <taxon>Gammaproteobacteria</taxon>
        <taxon>Lysobacterales</taxon>
        <taxon>Lysobacteraceae</taxon>
        <taxon>Solilutibacter</taxon>
    </lineage>
</organism>
<feature type="region of interest" description="Disordered" evidence="1">
    <location>
        <begin position="50"/>
        <end position="72"/>
    </location>
</feature>
<evidence type="ECO:0000313" key="2">
    <source>
        <dbReference type="EMBL" id="RMH87274.1"/>
    </source>
</evidence>
<protein>
    <submittedName>
        <fullName evidence="2">Uncharacterized protein</fullName>
    </submittedName>
</protein>
<feature type="compositionally biased region" description="Gly residues" evidence="1">
    <location>
        <begin position="63"/>
        <end position="72"/>
    </location>
</feature>
<comment type="caution">
    <text evidence="2">The sequence shown here is derived from an EMBL/GenBank/DDBJ whole genome shotgun (WGS) entry which is preliminary data.</text>
</comment>
<dbReference type="EMBL" id="RFLY01000064">
    <property type="protein sequence ID" value="RMH87274.1"/>
    <property type="molecule type" value="Genomic_DNA"/>
</dbReference>
<reference evidence="2 3" key="1">
    <citation type="submission" date="2018-10" db="EMBL/GenBank/DDBJ databases">
        <title>Proposal of Lysobacter pythonis sp. nov. isolated from royal pythons (Python regius).</title>
        <authorList>
            <person name="Hans-Juergen B."/>
            <person name="Huptas C."/>
            <person name="Sandra B."/>
            <person name="Igor L."/>
            <person name="Joachim S."/>
            <person name="Siegfried S."/>
            <person name="Mareike W."/>
            <person name="Peter K."/>
        </authorList>
    </citation>
    <scope>NUCLEOTIDE SEQUENCE [LARGE SCALE GENOMIC DNA]</scope>
    <source>
        <strain evidence="2 3">4284/11</strain>
    </source>
</reference>
<feature type="non-terminal residue" evidence="2">
    <location>
        <position position="1"/>
    </location>
</feature>
<gene>
    <name evidence="2" type="ORF">EBB59_13280</name>
</gene>
<dbReference type="Proteomes" id="UP000275012">
    <property type="component" value="Unassembled WGS sequence"/>
</dbReference>